<protein>
    <submittedName>
        <fullName evidence="1">Glial fibrillary acidic protein</fullName>
    </submittedName>
</protein>
<reference evidence="1 2" key="1">
    <citation type="submission" date="2024-07" db="EMBL/GenBank/DDBJ databases">
        <title>Enhanced genomic and transcriptomic resources for Trichinella pseudospiralis and T. spiralis underpin the discovery of pronounced molecular differences between stages and species.</title>
        <authorList>
            <person name="Pasi K.K."/>
            <person name="La Rosa G."/>
            <person name="Gomez-Morales M.A."/>
            <person name="Tosini F."/>
            <person name="Sumanam S."/>
            <person name="Young N.D."/>
            <person name="Chang B.C."/>
            <person name="Robin G.B."/>
        </authorList>
    </citation>
    <scope>NUCLEOTIDE SEQUENCE [LARGE SCALE GENOMIC DNA]</scope>
    <source>
        <strain evidence="1">ISS534</strain>
    </source>
</reference>
<sequence>MRSLPSFTRMTDGFLENISHCTQPHHRKYNSHNNCFPGKKKSRASYMFSGRNGTDLVGVTHPKTEENLERLAEVLHRLQSIGASALDTESESERRDKGIFSQAVQCGQSVKREDEQENPVEYYLNSAFIYTRCGMDFPSKSEMLEHDNCFVRHEYEVRDSVEEEAHAQQNDM</sequence>
<name>A0ABR3KS12_TRISP</name>
<gene>
    <name evidence="1" type="ORF">TSPI_03290</name>
</gene>
<comment type="caution">
    <text evidence="1">The sequence shown here is derived from an EMBL/GenBank/DDBJ whole genome shotgun (WGS) entry which is preliminary data.</text>
</comment>
<organism evidence="1 2">
    <name type="scientific">Trichinella spiralis</name>
    <name type="common">Trichina worm</name>
    <dbReference type="NCBI Taxonomy" id="6334"/>
    <lineage>
        <taxon>Eukaryota</taxon>
        <taxon>Metazoa</taxon>
        <taxon>Ecdysozoa</taxon>
        <taxon>Nematoda</taxon>
        <taxon>Enoplea</taxon>
        <taxon>Dorylaimia</taxon>
        <taxon>Trichinellida</taxon>
        <taxon>Trichinellidae</taxon>
        <taxon>Trichinella</taxon>
    </lineage>
</organism>
<proteinExistence type="predicted"/>
<dbReference type="EMBL" id="JBEUSY010000170">
    <property type="protein sequence ID" value="KAL1243398.1"/>
    <property type="molecule type" value="Genomic_DNA"/>
</dbReference>
<keyword evidence="2" id="KW-1185">Reference proteome</keyword>
<evidence type="ECO:0000313" key="2">
    <source>
        <dbReference type="Proteomes" id="UP001558632"/>
    </source>
</evidence>
<accession>A0ABR3KS12</accession>
<evidence type="ECO:0000313" key="1">
    <source>
        <dbReference type="EMBL" id="KAL1243398.1"/>
    </source>
</evidence>
<dbReference type="Proteomes" id="UP001558632">
    <property type="component" value="Unassembled WGS sequence"/>
</dbReference>